<feature type="compositionally biased region" description="Basic and acidic residues" evidence="1">
    <location>
        <begin position="1"/>
        <end position="13"/>
    </location>
</feature>
<sequence>METGSRDREERNAHVTFHTSGDRQLRVRETRLVASCQRVCHSERPGVSESTWPLRPGPL</sequence>
<name>A0A4Z2EVS4_9TELE</name>
<evidence type="ECO:0000313" key="2">
    <source>
        <dbReference type="EMBL" id="TNN32750.1"/>
    </source>
</evidence>
<feature type="region of interest" description="Disordered" evidence="1">
    <location>
        <begin position="1"/>
        <end position="22"/>
    </location>
</feature>
<evidence type="ECO:0000256" key="1">
    <source>
        <dbReference type="SAM" id="MobiDB-lite"/>
    </source>
</evidence>
<keyword evidence="3" id="KW-1185">Reference proteome</keyword>
<protein>
    <submittedName>
        <fullName evidence="2">Uncharacterized protein</fullName>
    </submittedName>
</protein>
<reference evidence="2 3" key="1">
    <citation type="submission" date="2019-03" db="EMBL/GenBank/DDBJ databases">
        <title>First draft genome of Liparis tanakae, snailfish: a comprehensive survey of snailfish specific genes.</title>
        <authorList>
            <person name="Kim W."/>
            <person name="Song I."/>
            <person name="Jeong J.-H."/>
            <person name="Kim D."/>
            <person name="Kim S."/>
            <person name="Ryu S."/>
            <person name="Song J.Y."/>
            <person name="Lee S.K."/>
        </authorList>
    </citation>
    <scope>NUCLEOTIDE SEQUENCE [LARGE SCALE GENOMIC DNA]</scope>
    <source>
        <tissue evidence="2">Muscle</tissue>
    </source>
</reference>
<comment type="caution">
    <text evidence="2">The sequence shown here is derived from an EMBL/GenBank/DDBJ whole genome shotgun (WGS) entry which is preliminary data.</text>
</comment>
<evidence type="ECO:0000313" key="3">
    <source>
        <dbReference type="Proteomes" id="UP000314294"/>
    </source>
</evidence>
<organism evidence="2 3">
    <name type="scientific">Liparis tanakae</name>
    <name type="common">Tanaka's snailfish</name>
    <dbReference type="NCBI Taxonomy" id="230148"/>
    <lineage>
        <taxon>Eukaryota</taxon>
        <taxon>Metazoa</taxon>
        <taxon>Chordata</taxon>
        <taxon>Craniata</taxon>
        <taxon>Vertebrata</taxon>
        <taxon>Euteleostomi</taxon>
        <taxon>Actinopterygii</taxon>
        <taxon>Neopterygii</taxon>
        <taxon>Teleostei</taxon>
        <taxon>Neoteleostei</taxon>
        <taxon>Acanthomorphata</taxon>
        <taxon>Eupercaria</taxon>
        <taxon>Perciformes</taxon>
        <taxon>Cottioidei</taxon>
        <taxon>Cottales</taxon>
        <taxon>Liparidae</taxon>
        <taxon>Liparis</taxon>
    </lineage>
</organism>
<dbReference type="Proteomes" id="UP000314294">
    <property type="component" value="Unassembled WGS sequence"/>
</dbReference>
<dbReference type="EMBL" id="SRLO01002516">
    <property type="protein sequence ID" value="TNN32750.1"/>
    <property type="molecule type" value="Genomic_DNA"/>
</dbReference>
<accession>A0A4Z2EVS4</accession>
<gene>
    <name evidence="2" type="ORF">EYF80_057086</name>
</gene>
<proteinExistence type="predicted"/>
<dbReference type="AlphaFoldDB" id="A0A4Z2EVS4"/>